<dbReference type="KEGG" id="cprv:CYPRO_2237"/>
<gene>
    <name evidence="1" type="ORF">CYPRO_2237</name>
</gene>
<dbReference type="Proteomes" id="UP000254808">
    <property type="component" value="Chromosome"/>
</dbReference>
<accession>A0A345ULY2</accession>
<sequence>MKKRVISNNGAWQCRKQSPSYPTCTGSPSKHHVRDLLQLFGSDMHQRFVAQHYEILRLRYAPLRMTGALASNGTAGRAGGGGETGAIRLQSCRSYRSWFEIRNKKRVISNPGTWQSCNQSPKNPTCLGRPSKHHVRVLLRLVGPDRDQRYRALHHQILRLRCAPLRMTGDASRQTARQAAPGVLRIAPVILSGAEAQRRRSRRIW</sequence>
<dbReference type="EMBL" id="CP027806">
    <property type="protein sequence ID" value="AXJ01484.1"/>
    <property type="molecule type" value="Genomic_DNA"/>
</dbReference>
<protein>
    <submittedName>
        <fullName evidence="1">Uncharacterized protein</fullName>
    </submittedName>
</protein>
<proteinExistence type="predicted"/>
<name>A0A345ULY2_9BACT</name>
<evidence type="ECO:0000313" key="1">
    <source>
        <dbReference type="EMBL" id="AXJ01484.1"/>
    </source>
</evidence>
<keyword evidence="2" id="KW-1185">Reference proteome</keyword>
<dbReference type="AlphaFoldDB" id="A0A345ULY2"/>
<evidence type="ECO:0000313" key="2">
    <source>
        <dbReference type="Proteomes" id="UP000254808"/>
    </source>
</evidence>
<organism evidence="1 2">
    <name type="scientific">Cyclonatronum proteinivorum</name>
    <dbReference type="NCBI Taxonomy" id="1457365"/>
    <lineage>
        <taxon>Bacteria</taxon>
        <taxon>Pseudomonadati</taxon>
        <taxon>Balneolota</taxon>
        <taxon>Balneolia</taxon>
        <taxon>Balneolales</taxon>
        <taxon>Cyclonatronaceae</taxon>
        <taxon>Cyclonatronum</taxon>
    </lineage>
</organism>
<reference evidence="1 2" key="1">
    <citation type="submission" date="2018-03" db="EMBL/GenBank/DDBJ databases">
        <title>Phenotypic and genomic properties of Cyclonatronum proteinivorum gen. nov., sp. nov., a haloalkaliphilic bacteroidete from soda lakes possessing Na+-translocating rhodopsin.</title>
        <authorList>
            <person name="Toshchakov S.V."/>
            <person name="Korzhenkov A."/>
            <person name="Samarov N.I."/>
            <person name="Kublanov I.V."/>
            <person name="Muntyan M.S."/>
            <person name="Sorokin D.Y."/>
        </authorList>
    </citation>
    <scope>NUCLEOTIDE SEQUENCE [LARGE SCALE GENOMIC DNA]</scope>
    <source>
        <strain evidence="1 2">Omega</strain>
    </source>
</reference>